<dbReference type="Proteomes" id="UP001595880">
    <property type="component" value="Unassembled WGS sequence"/>
</dbReference>
<protein>
    <recommendedName>
        <fullName evidence="3">Lipid-A-disaccharide synthase</fullName>
    </recommendedName>
</protein>
<evidence type="ECO:0000313" key="1">
    <source>
        <dbReference type="EMBL" id="MFC4388307.1"/>
    </source>
</evidence>
<accession>A0ABV8VUW1</accession>
<dbReference type="Gene3D" id="3.40.50.12580">
    <property type="match status" value="1"/>
</dbReference>
<sequence length="460" mass="53960">MDRYRQNYWSLYYKFITDFQSLTYKGYQLNLLTHFPSLIRGNQALWLQFKESTFSKRFPHLVTQESEIQQIYNHALTLKCKKQNKKDETRPIVIWQDQLIRLPKNMLEEYFPSKKIMTVYTTSYEGASVYLEDYLVKEPLDAINKVHHQLESIFKRYKHDPVYNEISFQHMLRKKLAFVIRQIEMTEHFIQTVNPSCVIISSPNHFGRIAAFVASRYAIPTISLQHGIIGNEFGFIPKVATIDALYGRWEVDWYVSKGAVPSSLAIIGHPRFDQANEKPSITKQQLYDRLHLNTERKSMLIIVRGERQVHKWKLFIDKLKANMNLNIIVRDYKATETHPLVKQYPSVKSSEDIGLYDLLLHVDIVVSYQSTVALEAMLTNKPTFMMQSPLPSYSGYYNKLQPLVQSNPTKLAELVIQFFQKKSFQKYCKKVQMDFLQQAYPDRSSSSKRLVQLIEQIIQG</sequence>
<proteinExistence type="predicted"/>
<reference evidence="2" key="1">
    <citation type="journal article" date="2019" name="Int. J. Syst. Evol. Microbiol.">
        <title>The Global Catalogue of Microorganisms (GCM) 10K type strain sequencing project: providing services to taxonomists for standard genome sequencing and annotation.</title>
        <authorList>
            <consortium name="The Broad Institute Genomics Platform"/>
            <consortium name="The Broad Institute Genome Sequencing Center for Infectious Disease"/>
            <person name="Wu L."/>
            <person name="Ma J."/>
        </authorList>
    </citation>
    <scope>NUCLEOTIDE SEQUENCE [LARGE SCALE GENOMIC DNA]</scope>
    <source>
        <strain evidence="2">KACC 14058</strain>
    </source>
</reference>
<dbReference type="InterPro" id="IPR043148">
    <property type="entry name" value="TagF_C"/>
</dbReference>
<dbReference type="SUPFAM" id="SSF53756">
    <property type="entry name" value="UDP-Glycosyltransferase/glycogen phosphorylase"/>
    <property type="match status" value="1"/>
</dbReference>
<dbReference type="RefSeq" id="WP_390199241.1">
    <property type="nucleotide sequence ID" value="NZ_JBHSDV010000003.1"/>
</dbReference>
<evidence type="ECO:0000313" key="2">
    <source>
        <dbReference type="Proteomes" id="UP001595880"/>
    </source>
</evidence>
<keyword evidence="2" id="KW-1185">Reference proteome</keyword>
<evidence type="ECO:0008006" key="3">
    <source>
        <dbReference type="Google" id="ProtNLM"/>
    </source>
</evidence>
<organism evidence="1 2">
    <name type="scientific">Gracilibacillus marinus</name>
    <dbReference type="NCBI Taxonomy" id="630535"/>
    <lineage>
        <taxon>Bacteria</taxon>
        <taxon>Bacillati</taxon>
        <taxon>Bacillota</taxon>
        <taxon>Bacilli</taxon>
        <taxon>Bacillales</taxon>
        <taxon>Bacillaceae</taxon>
        <taxon>Gracilibacillus</taxon>
    </lineage>
</organism>
<gene>
    <name evidence="1" type="ORF">ACFOZ1_10890</name>
</gene>
<dbReference type="EMBL" id="JBHSDV010000003">
    <property type="protein sequence ID" value="MFC4388307.1"/>
    <property type="molecule type" value="Genomic_DNA"/>
</dbReference>
<name>A0ABV8VUW1_9BACI</name>
<comment type="caution">
    <text evidence="1">The sequence shown here is derived from an EMBL/GenBank/DDBJ whole genome shotgun (WGS) entry which is preliminary data.</text>
</comment>